<comment type="caution">
    <text evidence="2">The sequence shown here is derived from an EMBL/GenBank/DDBJ whole genome shotgun (WGS) entry which is preliminary data.</text>
</comment>
<dbReference type="Proteomes" id="UP000790347">
    <property type="component" value="Unassembled WGS sequence"/>
</dbReference>
<reference evidence="2" key="2">
    <citation type="journal article" date="2022" name="Res Sq">
        <title>Comparative Genomics Reveals Insights into the Divergent Evolution of Astigmatic Mites and Household Pest Adaptations.</title>
        <authorList>
            <person name="Xiong Q."/>
            <person name="Wan A.T.-Y."/>
            <person name="Liu X.-Y."/>
            <person name="Fung C.S.-H."/>
            <person name="Xiao X."/>
            <person name="Malainual N."/>
            <person name="Hou J."/>
            <person name="Wang L."/>
            <person name="Wang M."/>
            <person name="Yang K."/>
            <person name="Cui Y."/>
            <person name="Leung E."/>
            <person name="Nong W."/>
            <person name="Shin S.-K."/>
            <person name="Au S."/>
            <person name="Jeong K.Y."/>
            <person name="Chew F.T."/>
            <person name="Hui J."/>
            <person name="Leung T.F."/>
            <person name="Tungtrongchitr A."/>
            <person name="Zhong N."/>
            <person name="Liu Z."/>
            <person name="Tsui S."/>
        </authorList>
    </citation>
    <scope>NUCLEOTIDE SEQUENCE</scope>
    <source>
        <strain evidence="2">Derf</strain>
        <tissue evidence="2">Whole organism</tissue>
    </source>
</reference>
<evidence type="ECO:0000313" key="3">
    <source>
        <dbReference type="Proteomes" id="UP000790347"/>
    </source>
</evidence>
<name>A0A922HXS1_DERFA</name>
<sequence>MDIINLSLLKVDHHGHRDLYINAHMFDNSNGGKKRFNCSKKTNKDDDDDDDNNNNDDNYT</sequence>
<keyword evidence="3" id="KW-1185">Reference proteome</keyword>
<proteinExistence type="predicted"/>
<feature type="region of interest" description="Disordered" evidence="1">
    <location>
        <begin position="28"/>
        <end position="60"/>
    </location>
</feature>
<dbReference type="AlphaFoldDB" id="A0A922HXS1"/>
<feature type="compositionally biased region" description="Acidic residues" evidence="1">
    <location>
        <begin position="45"/>
        <end position="60"/>
    </location>
</feature>
<evidence type="ECO:0000256" key="1">
    <source>
        <dbReference type="SAM" id="MobiDB-lite"/>
    </source>
</evidence>
<protein>
    <submittedName>
        <fullName evidence="2">Uncharacterized protein</fullName>
    </submittedName>
</protein>
<accession>A0A922HXS1</accession>
<evidence type="ECO:0000313" key="2">
    <source>
        <dbReference type="EMBL" id="KAH9511571.1"/>
    </source>
</evidence>
<reference evidence="2" key="1">
    <citation type="submission" date="2013-05" db="EMBL/GenBank/DDBJ databases">
        <authorList>
            <person name="Yim A.K.Y."/>
            <person name="Chan T.F."/>
            <person name="Ji K.M."/>
            <person name="Liu X.Y."/>
            <person name="Zhou J.W."/>
            <person name="Li R.Q."/>
            <person name="Yang K.Y."/>
            <person name="Li J."/>
            <person name="Li M."/>
            <person name="Law P.T.W."/>
            <person name="Wu Y.L."/>
            <person name="Cai Z.L."/>
            <person name="Qin H."/>
            <person name="Bao Y."/>
            <person name="Leung R.K.K."/>
            <person name="Ng P.K.S."/>
            <person name="Zou J."/>
            <person name="Zhong X.J."/>
            <person name="Ran P.X."/>
            <person name="Zhong N.S."/>
            <person name="Liu Z.G."/>
            <person name="Tsui S.K.W."/>
        </authorList>
    </citation>
    <scope>NUCLEOTIDE SEQUENCE</scope>
    <source>
        <strain evidence="2">Derf</strain>
        <tissue evidence="2">Whole organism</tissue>
    </source>
</reference>
<gene>
    <name evidence="2" type="ORF">DERF_010022</name>
</gene>
<organism evidence="2 3">
    <name type="scientific">Dermatophagoides farinae</name>
    <name type="common">American house dust mite</name>
    <dbReference type="NCBI Taxonomy" id="6954"/>
    <lineage>
        <taxon>Eukaryota</taxon>
        <taxon>Metazoa</taxon>
        <taxon>Ecdysozoa</taxon>
        <taxon>Arthropoda</taxon>
        <taxon>Chelicerata</taxon>
        <taxon>Arachnida</taxon>
        <taxon>Acari</taxon>
        <taxon>Acariformes</taxon>
        <taxon>Sarcoptiformes</taxon>
        <taxon>Astigmata</taxon>
        <taxon>Psoroptidia</taxon>
        <taxon>Analgoidea</taxon>
        <taxon>Pyroglyphidae</taxon>
        <taxon>Dermatophagoidinae</taxon>
        <taxon>Dermatophagoides</taxon>
    </lineage>
</organism>
<dbReference type="EMBL" id="ASGP02000004">
    <property type="protein sequence ID" value="KAH9511571.1"/>
    <property type="molecule type" value="Genomic_DNA"/>
</dbReference>